<name>A0ABU5EMS6_9FLAO</name>
<protein>
    <recommendedName>
        <fullName evidence="3">Lipoprotein</fullName>
    </recommendedName>
</protein>
<gene>
    <name evidence="1" type="ORF">SNF14_06865</name>
</gene>
<organism evidence="1 2">
    <name type="scientific">Winogradskyella aquimaris</name>
    <dbReference type="NCBI Taxonomy" id="864074"/>
    <lineage>
        <taxon>Bacteria</taxon>
        <taxon>Pseudomonadati</taxon>
        <taxon>Bacteroidota</taxon>
        <taxon>Flavobacteriia</taxon>
        <taxon>Flavobacteriales</taxon>
        <taxon>Flavobacteriaceae</taxon>
        <taxon>Winogradskyella</taxon>
    </lineage>
</organism>
<sequence>MNFSNLKLKNFLRGDVRQNFNVLKKGIVGLFILGLVFTSCSDNDGSGEDESLSMDTTELQRSAEIDQVDNMLGDLVVEAYENRESSELGRGTFTSGIPECVTITVIAQQNYREVTLDFGIEGCYVNGHLIRGQLVFDYTRDTEAQQIMINYYLVDFYFDAKQIIANRSILKELSNENGNPQFTHDLSITVIWPNGVQASREGARIREWVEGFGSGVFSDNVFEITGDWTATFVNGNTHTYEVLTPLRREVICSNIVSGSFDVQRTNFGGIFDFGDGDCDNQATFTFNNGTEIPITLN</sequence>
<proteinExistence type="predicted"/>
<dbReference type="EMBL" id="JAXDAE010000005">
    <property type="protein sequence ID" value="MDY2587055.1"/>
    <property type="molecule type" value="Genomic_DNA"/>
</dbReference>
<accession>A0ABU5EMS6</accession>
<comment type="caution">
    <text evidence="1">The sequence shown here is derived from an EMBL/GenBank/DDBJ whole genome shotgun (WGS) entry which is preliminary data.</text>
</comment>
<dbReference type="RefSeq" id="WP_320555429.1">
    <property type="nucleotide sequence ID" value="NZ_JAXDAE010000005.1"/>
</dbReference>
<evidence type="ECO:0000313" key="1">
    <source>
        <dbReference type="EMBL" id="MDY2587055.1"/>
    </source>
</evidence>
<keyword evidence="2" id="KW-1185">Reference proteome</keyword>
<evidence type="ECO:0000313" key="2">
    <source>
        <dbReference type="Proteomes" id="UP001285855"/>
    </source>
</evidence>
<evidence type="ECO:0008006" key="3">
    <source>
        <dbReference type="Google" id="ProtNLM"/>
    </source>
</evidence>
<reference evidence="1 2" key="1">
    <citation type="submission" date="2023-11" db="EMBL/GenBank/DDBJ databases">
        <title>Winogradskyella pelagius sp. nov., isolated from coastal sediment.</title>
        <authorList>
            <person name="Li F."/>
        </authorList>
    </citation>
    <scope>NUCLEOTIDE SEQUENCE [LARGE SCALE GENOMIC DNA]</scope>
    <source>
        <strain evidence="1 2">KCTC 23502</strain>
    </source>
</reference>
<dbReference type="Proteomes" id="UP001285855">
    <property type="component" value="Unassembled WGS sequence"/>
</dbReference>